<comment type="caution">
    <text evidence="3">The sequence shown here is derived from an EMBL/GenBank/DDBJ whole genome shotgun (WGS) entry which is preliminary data.</text>
</comment>
<protein>
    <submittedName>
        <fullName evidence="3">LLM class F420-dependent oxidoreductase</fullName>
        <ecNumber evidence="3">1.-.-.-</ecNumber>
    </submittedName>
</protein>
<sequence>MQTERADEAGALGVLVGARADGDPAAAAALAREADRLGYAEIMIGEATGHDAFALGASLGPGPARLSLGPLPAAVRDPVTTARGVASVAQLTGRDVGVALAASTSTVVEEWHGRSRADGVTVVAESAQALRGLLAGEKVAFSGALVRTHGYESMLAPSMAQLSVLAFGPELTEVAAARADRLILPIGTVEHVSRLRARVQAAAERAGRSTPPRIALWLPVAIEPDPEGIRAMVRDVVPYLRSAGFSGMFSEAGFGEVVRLARSGAHVRSVVAAAPAELLGSVCAVGDVAAVRAVLREFRAVGVDDVILVPDRPETLEALAPPAA</sequence>
<accession>A0A941IQD7</accession>
<dbReference type="GO" id="GO:0016705">
    <property type="term" value="F:oxidoreductase activity, acting on paired donors, with incorporation or reduction of molecular oxygen"/>
    <property type="evidence" value="ECO:0007669"/>
    <property type="project" value="InterPro"/>
</dbReference>
<dbReference type="RefSeq" id="WP_212532007.1">
    <property type="nucleotide sequence ID" value="NZ_JAGSOG010000211.1"/>
</dbReference>
<gene>
    <name evidence="3" type="ORF">KDL01_29950</name>
</gene>
<evidence type="ECO:0000259" key="2">
    <source>
        <dbReference type="Pfam" id="PF00296"/>
    </source>
</evidence>
<dbReference type="PANTHER" id="PTHR43244">
    <property type="match status" value="1"/>
</dbReference>
<dbReference type="AlphaFoldDB" id="A0A941IQD7"/>
<dbReference type="Pfam" id="PF00296">
    <property type="entry name" value="Bac_luciferase"/>
    <property type="match status" value="1"/>
</dbReference>
<evidence type="ECO:0000256" key="1">
    <source>
        <dbReference type="ARBA" id="ARBA00023002"/>
    </source>
</evidence>
<keyword evidence="4" id="KW-1185">Reference proteome</keyword>
<organism evidence="3 4">
    <name type="scientific">Actinospica durhamensis</name>
    <dbReference type="NCBI Taxonomy" id="1508375"/>
    <lineage>
        <taxon>Bacteria</taxon>
        <taxon>Bacillati</taxon>
        <taxon>Actinomycetota</taxon>
        <taxon>Actinomycetes</taxon>
        <taxon>Catenulisporales</taxon>
        <taxon>Actinospicaceae</taxon>
        <taxon>Actinospica</taxon>
    </lineage>
</organism>
<dbReference type="NCBIfam" id="TIGR03841">
    <property type="entry name" value="F420_Rv3093c"/>
    <property type="match status" value="1"/>
</dbReference>
<dbReference type="InterPro" id="IPR050564">
    <property type="entry name" value="F420-G6PD/mer"/>
</dbReference>
<dbReference type="Proteomes" id="UP000675781">
    <property type="component" value="Unassembled WGS sequence"/>
</dbReference>
<dbReference type="SUPFAM" id="SSF51679">
    <property type="entry name" value="Bacterial luciferase-like"/>
    <property type="match status" value="1"/>
</dbReference>
<dbReference type="Gene3D" id="3.20.20.30">
    <property type="entry name" value="Luciferase-like domain"/>
    <property type="match status" value="1"/>
</dbReference>
<dbReference type="EC" id="1.-.-.-" evidence="3"/>
<proteinExistence type="predicted"/>
<reference evidence="3" key="1">
    <citation type="submission" date="2021-04" db="EMBL/GenBank/DDBJ databases">
        <title>Genome based classification of Actinospica acidithermotolerans sp. nov., an actinobacterium isolated from an Indonesian hot spring.</title>
        <authorList>
            <person name="Kusuma A.B."/>
            <person name="Putra K.E."/>
            <person name="Nafisah S."/>
            <person name="Loh J."/>
            <person name="Nouioui I."/>
            <person name="Goodfellow M."/>
        </authorList>
    </citation>
    <scope>NUCLEOTIDE SEQUENCE</scope>
    <source>
        <strain evidence="3">CSCA 57</strain>
    </source>
</reference>
<dbReference type="PANTHER" id="PTHR43244:SF1">
    <property type="entry name" value="5,10-METHYLENETETRAHYDROMETHANOPTERIN REDUCTASE"/>
    <property type="match status" value="1"/>
</dbReference>
<feature type="domain" description="Luciferase-like" evidence="2">
    <location>
        <begin position="21"/>
        <end position="304"/>
    </location>
</feature>
<dbReference type="InterPro" id="IPR022526">
    <property type="entry name" value="F420_Rv3093c"/>
</dbReference>
<evidence type="ECO:0000313" key="4">
    <source>
        <dbReference type="Proteomes" id="UP000675781"/>
    </source>
</evidence>
<keyword evidence="1 3" id="KW-0560">Oxidoreductase</keyword>
<name>A0A941IQD7_9ACTN</name>
<evidence type="ECO:0000313" key="3">
    <source>
        <dbReference type="EMBL" id="MBR7837540.1"/>
    </source>
</evidence>
<dbReference type="InterPro" id="IPR036661">
    <property type="entry name" value="Luciferase-like_sf"/>
</dbReference>
<dbReference type="InterPro" id="IPR011251">
    <property type="entry name" value="Luciferase-like_dom"/>
</dbReference>
<dbReference type="EMBL" id="JAGSOG010000211">
    <property type="protein sequence ID" value="MBR7837540.1"/>
    <property type="molecule type" value="Genomic_DNA"/>
</dbReference>